<evidence type="ECO:0000256" key="5">
    <source>
        <dbReference type="ARBA" id="ARBA00022618"/>
    </source>
</evidence>
<dbReference type="GO" id="GO:0005737">
    <property type="term" value="C:cytoplasm"/>
    <property type="evidence" value="ECO:0007669"/>
    <property type="project" value="UniProtKB-SubCell"/>
</dbReference>
<dbReference type="Proteomes" id="UP000305792">
    <property type="component" value="Unassembled WGS sequence"/>
</dbReference>
<keyword evidence="6 11" id="KW-0697">Rotamase</keyword>
<keyword evidence="17" id="KW-1185">Reference proteome</keyword>
<feature type="compositionally biased region" description="Acidic residues" evidence="14">
    <location>
        <begin position="498"/>
        <end position="509"/>
    </location>
</feature>
<dbReference type="InterPro" id="IPR027304">
    <property type="entry name" value="Trigger_fact/SurA_dom_sf"/>
</dbReference>
<dbReference type="InterPro" id="IPR008881">
    <property type="entry name" value="Trigger_fac_ribosome-bd_bac"/>
</dbReference>
<dbReference type="Gene3D" id="1.10.3120.10">
    <property type="entry name" value="Trigger factor, C-terminal domain"/>
    <property type="match status" value="1"/>
</dbReference>
<sequence length="509" mass="56067">MLRCRRARFASSGLRADAGRCRARHRLPKHCFFRAPSQGNQRKRSRSTSVKSTVETLSPTRVRLSVEVPFEELAPYINEAYKSVGQQIRVPGFRPGKAPRQVIDQRVGRESVFAQAMDPAVQANLNKAVTENDVNALGRPELTEVKPIEEGKPFEFVVETDVTPAFELPDFASLKVTVESGDVTEEDVDADLESQRLRFSSLKTVERAAAEGDFVVIDLRATQNGEEVEGGSVSGMSHEVGSGNLLEGLDEALVGMASGDEKTIQSTLAGEQDGESADVEVKVTQVKERELPELDDDFAEMASQFDTLQELRDATRERLENQGRTGKANEARAKTLEALIEAVELPLPEKTVNDEIEHTRGHLQEQVVQMAGGFDEYLAAVGKTAEEFDEELRADIESNMSQSIILGRIARDRELEVSGELMTAEVVRQAQQRGVPQDQFQKFVDELRGNGGLQQIAASLRQQLALEEVVKEASIVDANGKELGEEELFPGRAKAAEADAETEEDDTEE</sequence>
<dbReference type="InterPro" id="IPR001179">
    <property type="entry name" value="PPIase_FKBP_dom"/>
</dbReference>
<comment type="caution">
    <text evidence="16">The sequence shown here is derived from an EMBL/GenBank/DDBJ whole genome shotgun (WGS) entry which is preliminary data.</text>
</comment>
<keyword evidence="7 11" id="KW-0143">Chaperone</keyword>
<dbReference type="Gene3D" id="3.10.50.40">
    <property type="match status" value="1"/>
</dbReference>
<dbReference type="GO" id="GO:0051301">
    <property type="term" value="P:cell division"/>
    <property type="evidence" value="ECO:0007669"/>
    <property type="project" value="UniProtKB-KW"/>
</dbReference>
<evidence type="ECO:0000256" key="14">
    <source>
        <dbReference type="SAM" id="MobiDB-lite"/>
    </source>
</evidence>
<organism evidence="16 17">
    <name type="scientific">Glycomyces paridis</name>
    <dbReference type="NCBI Taxonomy" id="2126555"/>
    <lineage>
        <taxon>Bacteria</taxon>
        <taxon>Bacillati</taxon>
        <taxon>Actinomycetota</taxon>
        <taxon>Actinomycetes</taxon>
        <taxon>Glycomycetales</taxon>
        <taxon>Glycomycetaceae</taxon>
        <taxon>Glycomyces</taxon>
    </lineage>
</organism>
<evidence type="ECO:0000256" key="8">
    <source>
        <dbReference type="ARBA" id="ARBA00023235"/>
    </source>
</evidence>
<feature type="domain" description="PPIase FKBP-type" evidence="15">
    <location>
        <begin position="212"/>
        <end position="264"/>
    </location>
</feature>
<evidence type="ECO:0000313" key="17">
    <source>
        <dbReference type="Proteomes" id="UP000305792"/>
    </source>
</evidence>
<evidence type="ECO:0000259" key="15">
    <source>
        <dbReference type="PROSITE" id="PS50059"/>
    </source>
</evidence>
<dbReference type="InterPro" id="IPR008880">
    <property type="entry name" value="Trigger_fac_C"/>
</dbReference>
<dbReference type="SUPFAM" id="SSF102735">
    <property type="entry name" value="Trigger factor ribosome-binding domain"/>
    <property type="match status" value="1"/>
</dbReference>
<dbReference type="InterPro" id="IPR005215">
    <property type="entry name" value="Trig_fac"/>
</dbReference>
<comment type="catalytic activity">
    <reaction evidence="1 11 12">
        <text>[protein]-peptidylproline (omega=180) = [protein]-peptidylproline (omega=0)</text>
        <dbReference type="Rhea" id="RHEA:16237"/>
        <dbReference type="Rhea" id="RHEA-COMP:10747"/>
        <dbReference type="Rhea" id="RHEA-COMP:10748"/>
        <dbReference type="ChEBI" id="CHEBI:83833"/>
        <dbReference type="ChEBI" id="CHEBI:83834"/>
        <dbReference type="EC" id="5.2.1.8"/>
    </reaction>
</comment>
<dbReference type="InterPro" id="IPR037041">
    <property type="entry name" value="Trigger_fac_C_sf"/>
</dbReference>
<dbReference type="SUPFAM" id="SSF109998">
    <property type="entry name" value="Triger factor/SurA peptide-binding domain-like"/>
    <property type="match status" value="1"/>
</dbReference>
<evidence type="ECO:0000256" key="1">
    <source>
        <dbReference type="ARBA" id="ARBA00000971"/>
    </source>
</evidence>
<accession>A0A4S8PCP3</accession>
<dbReference type="Pfam" id="PF00254">
    <property type="entry name" value="FKBP_C"/>
    <property type="match status" value="1"/>
</dbReference>
<comment type="domain">
    <text evidence="11">Consists of 3 domains; the N-terminus binds the ribosome, the middle domain has PPIase activity, while the C-terminus has intrinsic chaperone activity on its own.</text>
</comment>
<keyword evidence="5 11" id="KW-0132">Cell division</keyword>
<dbReference type="GO" id="GO:0051083">
    <property type="term" value="P:'de novo' cotranslational protein folding"/>
    <property type="evidence" value="ECO:0007669"/>
    <property type="project" value="TreeGrafter"/>
</dbReference>
<evidence type="ECO:0000256" key="11">
    <source>
        <dbReference type="HAMAP-Rule" id="MF_00303"/>
    </source>
</evidence>
<dbReference type="AlphaFoldDB" id="A0A4S8PCP3"/>
<comment type="function">
    <text evidence="11">Involved in protein export. Acts as a chaperone by maintaining the newly synthesized protein in an open conformation. Functions as a peptidyl-prolyl cis-trans isomerase.</text>
</comment>
<dbReference type="GO" id="GO:0015031">
    <property type="term" value="P:protein transport"/>
    <property type="evidence" value="ECO:0007669"/>
    <property type="project" value="UniProtKB-UniRule"/>
</dbReference>
<evidence type="ECO:0000256" key="7">
    <source>
        <dbReference type="ARBA" id="ARBA00023186"/>
    </source>
</evidence>
<comment type="subcellular location">
    <subcellularLocation>
        <location evidence="11">Cytoplasm</location>
    </subcellularLocation>
    <text evidence="11">About half TF is bound to the ribosome near the polypeptide exit tunnel while the other half is free in the cytoplasm.</text>
</comment>
<evidence type="ECO:0000256" key="4">
    <source>
        <dbReference type="ARBA" id="ARBA00016902"/>
    </source>
</evidence>
<evidence type="ECO:0000313" key="16">
    <source>
        <dbReference type="EMBL" id="THV27285.1"/>
    </source>
</evidence>
<keyword evidence="9 11" id="KW-0131">Cell cycle</keyword>
<evidence type="ECO:0000256" key="6">
    <source>
        <dbReference type="ARBA" id="ARBA00023110"/>
    </source>
</evidence>
<proteinExistence type="inferred from homology"/>
<dbReference type="Pfam" id="PF05697">
    <property type="entry name" value="Trigger_N"/>
    <property type="match status" value="1"/>
</dbReference>
<dbReference type="PROSITE" id="PS50059">
    <property type="entry name" value="FKBP_PPIASE"/>
    <property type="match status" value="1"/>
</dbReference>
<dbReference type="PANTHER" id="PTHR30560">
    <property type="entry name" value="TRIGGER FACTOR CHAPERONE AND PEPTIDYL-PROLYL CIS/TRANS ISOMERASE"/>
    <property type="match status" value="1"/>
</dbReference>
<evidence type="ECO:0000256" key="13">
    <source>
        <dbReference type="RuleBase" id="RU003914"/>
    </source>
</evidence>
<dbReference type="InterPro" id="IPR036611">
    <property type="entry name" value="Trigger_fac_ribosome-bd_sf"/>
</dbReference>
<dbReference type="GO" id="GO:0043022">
    <property type="term" value="F:ribosome binding"/>
    <property type="evidence" value="ECO:0007669"/>
    <property type="project" value="TreeGrafter"/>
</dbReference>
<evidence type="ECO:0000256" key="12">
    <source>
        <dbReference type="PROSITE-ProRule" id="PRU00277"/>
    </source>
</evidence>
<dbReference type="Gene3D" id="3.30.70.1050">
    <property type="entry name" value="Trigger factor ribosome-binding domain"/>
    <property type="match status" value="1"/>
</dbReference>
<dbReference type="SUPFAM" id="SSF54534">
    <property type="entry name" value="FKBP-like"/>
    <property type="match status" value="1"/>
</dbReference>
<gene>
    <name evidence="11 16" type="primary">tig</name>
    <name evidence="16" type="ORF">E9998_15625</name>
</gene>
<feature type="region of interest" description="Disordered" evidence="14">
    <location>
        <begin position="481"/>
        <end position="509"/>
    </location>
</feature>
<keyword evidence="11" id="KW-0963">Cytoplasm</keyword>
<dbReference type="GO" id="GO:0003755">
    <property type="term" value="F:peptidyl-prolyl cis-trans isomerase activity"/>
    <property type="evidence" value="ECO:0007669"/>
    <property type="project" value="UniProtKB-UniRule"/>
</dbReference>
<protein>
    <recommendedName>
        <fullName evidence="4 11">Trigger factor</fullName>
        <shortName evidence="11">TF</shortName>
        <ecNumber evidence="3 11">5.2.1.8</ecNumber>
    </recommendedName>
    <alternativeName>
        <fullName evidence="10 11">PPIase</fullName>
    </alternativeName>
</protein>
<evidence type="ECO:0000256" key="9">
    <source>
        <dbReference type="ARBA" id="ARBA00023306"/>
    </source>
</evidence>
<dbReference type="GO" id="GO:0043335">
    <property type="term" value="P:protein unfolding"/>
    <property type="evidence" value="ECO:0007669"/>
    <property type="project" value="TreeGrafter"/>
</dbReference>
<evidence type="ECO:0000256" key="10">
    <source>
        <dbReference type="ARBA" id="ARBA00029986"/>
    </source>
</evidence>
<dbReference type="HAMAP" id="MF_00303">
    <property type="entry name" value="Trigger_factor_Tig"/>
    <property type="match status" value="1"/>
</dbReference>
<dbReference type="EMBL" id="STGX01000011">
    <property type="protein sequence ID" value="THV27285.1"/>
    <property type="molecule type" value="Genomic_DNA"/>
</dbReference>
<dbReference type="PANTHER" id="PTHR30560:SF3">
    <property type="entry name" value="TRIGGER FACTOR-LIKE PROTEIN TIG, CHLOROPLASTIC"/>
    <property type="match status" value="1"/>
</dbReference>
<feature type="region of interest" description="Disordered" evidence="14">
    <location>
        <begin position="34"/>
        <end position="54"/>
    </location>
</feature>
<name>A0A4S8PCP3_9ACTN</name>
<dbReference type="GO" id="GO:0044183">
    <property type="term" value="F:protein folding chaperone"/>
    <property type="evidence" value="ECO:0007669"/>
    <property type="project" value="TreeGrafter"/>
</dbReference>
<dbReference type="NCBIfam" id="TIGR00115">
    <property type="entry name" value="tig"/>
    <property type="match status" value="1"/>
</dbReference>
<reference evidence="16 17" key="1">
    <citation type="journal article" date="2018" name="Int. J. Syst. Evol. Microbiol.">
        <title>Glycomyces paridis sp. nov., isolated from the medicinal plant Paris polyphylla.</title>
        <authorList>
            <person name="Fang X.M."/>
            <person name="Bai J.L."/>
            <person name="Su J."/>
            <person name="Zhao L.L."/>
            <person name="Liu H.Y."/>
            <person name="Ma B.P."/>
            <person name="Zhang Y.Q."/>
            <person name="Yu L.Y."/>
        </authorList>
    </citation>
    <scope>NUCLEOTIDE SEQUENCE [LARGE SCALE GENOMIC DNA]</scope>
    <source>
        <strain evidence="16 17">CPCC 204357</strain>
    </source>
</reference>
<evidence type="ECO:0000256" key="2">
    <source>
        <dbReference type="ARBA" id="ARBA00005464"/>
    </source>
</evidence>
<evidence type="ECO:0000256" key="3">
    <source>
        <dbReference type="ARBA" id="ARBA00013194"/>
    </source>
</evidence>
<comment type="similarity">
    <text evidence="2 11 13">Belongs to the FKBP-type PPIase family. Tig subfamily.</text>
</comment>
<dbReference type="InterPro" id="IPR046357">
    <property type="entry name" value="PPIase_dom_sf"/>
</dbReference>
<dbReference type="EC" id="5.2.1.8" evidence="3 11"/>
<dbReference type="Pfam" id="PF05698">
    <property type="entry name" value="Trigger_C"/>
    <property type="match status" value="1"/>
</dbReference>
<keyword evidence="8 11" id="KW-0413">Isomerase</keyword>